<accession>A0ABP7M9G7</accession>
<feature type="compositionally biased region" description="Basic and acidic residues" evidence="2">
    <location>
        <begin position="281"/>
        <end position="301"/>
    </location>
</feature>
<gene>
    <name evidence="4" type="ORF">GCM10022229_08600</name>
</gene>
<dbReference type="InterPro" id="IPR002110">
    <property type="entry name" value="Ankyrin_rpt"/>
</dbReference>
<dbReference type="PROSITE" id="PS50088">
    <property type="entry name" value="ANK_REPEAT"/>
    <property type="match status" value="1"/>
</dbReference>
<dbReference type="InterPro" id="IPR036770">
    <property type="entry name" value="Ankyrin_rpt-contain_sf"/>
</dbReference>
<keyword evidence="1" id="KW-0040">ANK repeat</keyword>
<evidence type="ECO:0000256" key="3">
    <source>
        <dbReference type="SAM" id="SignalP"/>
    </source>
</evidence>
<protein>
    <submittedName>
        <fullName evidence="4">Ankyrin repeat domain-containing protein</fullName>
    </submittedName>
</protein>
<evidence type="ECO:0000256" key="2">
    <source>
        <dbReference type="SAM" id="MobiDB-lite"/>
    </source>
</evidence>
<feature type="repeat" description="ANK" evidence="1">
    <location>
        <begin position="142"/>
        <end position="174"/>
    </location>
</feature>
<dbReference type="Pfam" id="PF12796">
    <property type="entry name" value="Ank_2"/>
    <property type="match status" value="1"/>
</dbReference>
<keyword evidence="3" id="KW-0732">Signal</keyword>
<dbReference type="EMBL" id="BAAAZU010000004">
    <property type="protein sequence ID" value="GAA3917520.1"/>
    <property type="molecule type" value="Genomic_DNA"/>
</dbReference>
<dbReference type="PROSITE" id="PS50297">
    <property type="entry name" value="ANK_REP_REGION"/>
    <property type="match status" value="1"/>
</dbReference>
<comment type="caution">
    <text evidence="4">The sequence shown here is derived from an EMBL/GenBank/DDBJ whole genome shotgun (WGS) entry which is preliminary data.</text>
</comment>
<dbReference type="PANTHER" id="PTHR46224:SF61">
    <property type="entry name" value="ANKYRIN-LIKE PROTEIN"/>
    <property type="match status" value="1"/>
</dbReference>
<reference evidence="5" key="1">
    <citation type="journal article" date="2019" name="Int. J. Syst. Evol. Microbiol.">
        <title>The Global Catalogue of Microorganisms (GCM) 10K type strain sequencing project: providing services to taxonomists for standard genome sequencing and annotation.</title>
        <authorList>
            <consortium name="The Broad Institute Genomics Platform"/>
            <consortium name="The Broad Institute Genome Sequencing Center for Infectious Disease"/>
            <person name="Wu L."/>
            <person name="Ma J."/>
        </authorList>
    </citation>
    <scope>NUCLEOTIDE SEQUENCE [LARGE SCALE GENOMIC DNA]</scope>
    <source>
        <strain evidence="5">JCM 16916</strain>
    </source>
</reference>
<feature type="signal peptide" evidence="3">
    <location>
        <begin position="1"/>
        <end position="19"/>
    </location>
</feature>
<keyword evidence="5" id="KW-1185">Reference proteome</keyword>
<organism evidence="4 5">
    <name type="scientific">Luteimonas lutimaris</name>
    <dbReference type="NCBI Taxonomy" id="698645"/>
    <lineage>
        <taxon>Bacteria</taxon>
        <taxon>Pseudomonadati</taxon>
        <taxon>Pseudomonadota</taxon>
        <taxon>Gammaproteobacteria</taxon>
        <taxon>Lysobacterales</taxon>
        <taxon>Lysobacteraceae</taxon>
        <taxon>Luteimonas</taxon>
    </lineage>
</organism>
<evidence type="ECO:0000313" key="5">
    <source>
        <dbReference type="Proteomes" id="UP001501727"/>
    </source>
</evidence>
<dbReference type="Proteomes" id="UP001501727">
    <property type="component" value="Unassembled WGS sequence"/>
</dbReference>
<sequence>MWLVLALCALAACRGPDAAAPAPSTQGSKVSQTLDIERHFSGPELALARAAAAGDAAEVRRLVREEHADPNAVSPGGLPLVAWPVLQGNVDGVAALLDNGADPDREVPAAGHAIVWAAKAPDPRLLQAFLDHGGKVDGSNADGEPLTMVAALAGEWDNVKLLVERGADVNATAHGMPGDTLLGHYSAGRFDKALWLLEHGADPGYTIEAAPVAERIGAQPVVENIYWWPVQAGRYPQLAQAQQRCQALLAARGFPAPAEPSHLARLRASQGSDGGQSGPPRDIDTEIRDREAELGRSLDDG</sequence>
<dbReference type="SUPFAM" id="SSF48403">
    <property type="entry name" value="Ankyrin repeat"/>
    <property type="match status" value="1"/>
</dbReference>
<name>A0ABP7M9G7_9GAMM</name>
<proteinExistence type="predicted"/>
<evidence type="ECO:0000313" key="4">
    <source>
        <dbReference type="EMBL" id="GAA3917520.1"/>
    </source>
</evidence>
<dbReference type="PANTHER" id="PTHR46224">
    <property type="entry name" value="ANKYRIN REPEAT FAMILY PROTEIN"/>
    <property type="match status" value="1"/>
</dbReference>
<feature type="region of interest" description="Disordered" evidence="2">
    <location>
        <begin position="261"/>
        <end position="301"/>
    </location>
</feature>
<dbReference type="Gene3D" id="1.25.40.20">
    <property type="entry name" value="Ankyrin repeat-containing domain"/>
    <property type="match status" value="1"/>
</dbReference>
<evidence type="ECO:0000256" key="1">
    <source>
        <dbReference type="PROSITE-ProRule" id="PRU00023"/>
    </source>
</evidence>
<dbReference type="InterPro" id="IPR051616">
    <property type="entry name" value="Cul2-RING_E3_ligase_SR"/>
</dbReference>
<dbReference type="SMART" id="SM00248">
    <property type="entry name" value="ANK"/>
    <property type="match status" value="3"/>
</dbReference>
<feature type="chain" id="PRO_5045121475" evidence="3">
    <location>
        <begin position="20"/>
        <end position="301"/>
    </location>
</feature>